<dbReference type="OrthoDB" id="100767at2759"/>
<feature type="repeat" description="ANK" evidence="3">
    <location>
        <begin position="861"/>
        <end position="889"/>
    </location>
</feature>
<dbReference type="Gene3D" id="3.40.50.300">
    <property type="entry name" value="P-loop containing nucleotide triphosphate hydrolases"/>
    <property type="match status" value="1"/>
</dbReference>
<feature type="compositionally biased region" description="Basic and acidic residues" evidence="4">
    <location>
        <begin position="475"/>
        <end position="491"/>
    </location>
</feature>
<dbReference type="PROSITE" id="PS50088">
    <property type="entry name" value="ANK_REPEAT"/>
    <property type="match status" value="1"/>
</dbReference>
<dbReference type="CDD" id="cd00882">
    <property type="entry name" value="Ras_like_GTPase"/>
    <property type="match status" value="1"/>
</dbReference>
<dbReference type="InterPro" id="IPR002110">
    <property type="entry name" value="Ankyrin_rpt"/>
</dbReference>
<accession>A0A1X7T876</accession>
<dbReference type="eggNOG" id="KOG4177">
    <property type="taxonomic scope" value="Eukaryota"/>
</dbReference>
<sequence length="1508" mass="168706">MASRPSPPPPSRKTEKSESDESEDELQFGFPMFPLPFLPPPFLFRSPRANTENADSGRLQDDEKDKSSPRLGSLPPFLENLRMMHQLAEIHKKMENTNSTGNNAATHGAGNQSKKGNAETQNANPVSGSSANPLPDLESPSIPVPVPLPMFFLTKMMMEAESTNQDGNTEQKSASPDSRSESPPSPPLPPFLQHLLLSAAAHKMMEDEATNETQSSDAKDAADSSAEPLKRSRMSESPPVPPLESLMLLHALQKMKKDDSDKSNDNSPMPSPPLPDFLQRMMLLSTLHEMIEKASDDEDEEETEREQKSATPASHNAKSKFNTESPHTKSNDDSPMPSPPLPNFLQRMMLLSTLREMMEKNSSDNEDKDGPEIEQKSATPASHNAKSKSNTESPHTESKTNKAKKGNKNAGNGHSPMTSPPNLFQHMMLLSALREMVEKDVSDDEDAGASNRNDDHNRNESPPFVRPMASTTSRDSNKDSEETSKPANDTKLRRMGPLEKFICITDYENGESIFRALLSLRLFCSKDLKTIVSSEKNHKANLLHHAAKHGWVFIIDMLIKTHGFDPMSTDSLNQTAVHYAAKLKKDEAFEVLVKKHDCNPMCKNSKGETPLLFAIESGCIKIVEYYMRTQQLACDGNTTYNGKSLGIVAAEHGHLHILKYLIAECNFNVKNSCSEGTALDCAARSGHLHVVKHLISECKCDPNGGYSQKKPIHYASEKGHIDIVKYLAGECKCDVNAKDSYYYGGLTPLEHATINGHFEVVEHFVLECKCEAATVLKSAAKHGHYDILKFLAAKTVTKTHHSSCLNAAIEKKDARIVMYLLALWESDVANPLFTATKNHNLEQVDFLINECHVDPTIRDSQGKTPLHYAVDNLYSESGLRVIQCLLATGQADPLARDSNGDTPLSIAGKSKNKKPIMLFFDKFAKTKSLYPVDSYVNVLILGNSGAGKTTLSKVIEKTARGSFAMGRFRDIDVKDVKLLTAGIVPTKLEHNKLQNIILHDFAGQSEYYASHTAVIENLLQGSAAVIVIVVDVSKNEFLTQLKQWLTVVRNETQKAINDCKVIVVASHIDSLKSADLEEKKKKIEQELQGYCCIECLDCRKLGGDGLDSFFSTLQSACSYIREKDRRCLTLYCHMMYNLLQESEKKVLTLQDIASEAIEKGDRFFLPVRNGKEILHILTSLHTTGLIYYLNCEDDDKEVWTADSTHIHIAPAKIWVVKNKQLFLKDVNGTLFAPEVFAEHRDIAQNGVIPVSSLTKCFPDYDPIMIISFLERMGLCHMLPPLFLMQTNLVKKDQPDLKDFFCLFFPSLVDIERPEDLGEFRFGWFLQCTEEHQFFPQRFFHLLLLSLATTYAVKEACTMAKNELQCTFWKDGIEWSDKNGVSTLVELVDQKQCLLVLMQYCGNELSKRSMVSLRRELIKCIMTVCQNSCLNLKVEAFVIDPNCLQHPIDKPKERTVYSVKNFRNRKEDESVNSTSMIKGKRSTGKPLCEILPFEPDYCNLSIFGKELGQ</sequence>
<feature type="compositionally biased region" description="Polar residues" evidence="4">
    <location>
        <begin position="376"/>
        <end position="393"/>
    </location>
</feature>
<feature type="region of interest" description="Disordered" evidence="4">
    <location>
        <begin position="97"/>
        <end position="141"/>
    </location>
</feature>
<organism evidence="5">
    <name type="scientific">Amphimedon queenslandica</name>
    <name type="common">Sponge</name>
    <dbReference type="NCBI Taxonomy" id="400682"/>
    <lineage>
        <taxon>Eukaryota</taxon>
        <taxon>Metazoa</taxon>
        <taxon>Porifera</taxon>
        <taxon>Demospongiae</taxon>
        <taxon>Heteroscleromorpha</taxon>
        <taxon>Haplosclerida</taxon>
        <taxon>Niphatidae</taxon>
        <taxon>Amphimedon</taxon>
    </lineage>
</organism>
<feature type="compositionally biased region" description="Polar residues" evidence="4">
    <location>
        <begin position="162"/>
        <end position="172"/>
    </location>
</feature>
<evidence type="ECO:0000256" key="1">
    <source>
        <dbReference type="ARBA" id="ARBA00022737"/>
    </source>
</evidence>
<evidence type="ECO:0000256" key="4">
    <source>
        <dbReference type="SAM" id="MobiDB-lite"/>
    </source>
</evidence>
<feature type="region of interest" description="Disordered" evidence="4">
    <location>
        <begin position="206"/>
        <end position="242"/>
    </location>
</feature>
<feature type="compositionally biased region" description="Basic and acidic residues" evidence="4">
    <location>
        <begin position="58"/>
        <end position="68"/>
    </location>
</feature>
<dbReference type="SMART" id="SM00248">
    <property type="entry name" value="ANK"/>
    <property type="match status" value="11"/>
</dbReference>
<feature type="compositionally biased region" description="Basic and acidic residues" evidence="4">
    <location>
        <begin position="356"/>
        <end position="375"/>
    </location>
</feature>
<protein>
    <submittedName>
        <fullName evidence="5">Uncharacterized protein</fullName>
    </submittedName>
</protein>
<evidence type="ECO:0000256" key="2">
    <source>
        <dbReference type="ARBA" id="ARBA00023043"/>
    </source>
</evidence>
<feature type="compositionally biased region" description="Acidic residues" evidence="4">
    <location>
        <begin position="295"/>
        <end position="304"/>
    </location>
</feature>
<dbReference type="Pfam" id="PF12796">
    <property type="entry name" value="Ank_2"/>
    <property type="match status" value="3"/>
</dbReference>
<dbReference type="InParanoid" id="A0A1X7T876"/>
<keyword evidence="1" id="KW-0677">Repeat</keyword>
<reference evidence="5" key="1">
    <citation type="submission" date="2017-05" db="UniProtKB">
        <authorList>
            <consortium name="EnsemblMetazoa"/>
        </authorList>
    </citation>
    <scope>IDENTIFICATION</scope>
</reference>
<evidence type="ECO:0000313" key="5">
    <source>
        <dbReference type="EnsemblMetazoa" id="Aqu2.1.10739_001"/>
    </source>
</evidence>
<feature type="region of interest" description="Disordered" evidence="4">
    <location>
        <begin position="289"/>
        <end position="422"/>
    </location>
</feature>
<feature type="region of interest" description="Disordered" evidence="4">
    <location>
        <begin position="254"/>
        <end position="276"/>
    </location>
</feature>
<feature type="compositionally biased region" description="Basic and acidic residues" evidence="4">
    <location>
        <begin position="217"/>
        <end position="234"/>
    </location>
</feature>
<feature type="region of interest" description="Disordered" evidence="4">
    <location>
        <begin position="439"/>
        <end position="491"/>
    </location>
</feature>
<dbReference type="SUPFAM" id="SSF52540">
    <property type="entry name" value="P-loop containing nucleoside triphosphate hydrolases"/>
    <property type="match status" value="1"/>
</dbReference>
<dbReference type="EnsemblMetazoa" id="Aqu2.1.10739_001">
    <property type="protein sequence ID" value="Aqu2.1.10739_001"/>
    <property type="gene ID" value="Aqu2.1.10739"/>
</dbReference>
<dbReference type="PANTHER" id="PTHR24198:SF165">
    <property type="entry name" value="ANKYRIN REPEAT-CONTAINING PROTEIN-RELATED"/>
    <property type="match status" value="1"/>
</dbReference>
<feature type="compositionally biased region" description="Pro residues" evidence="4">
    <location>
        <begin position="1"/>
        <end position="11"/>
    </location>
</feature>
<dbReference type="Gene3D" id="1.25.40.20">
    <property type="entry name" value="Ankyrin repeat-containing domain"/>
    <property type="match status" value="4"/>
</dbReference>
<feature type="region of interest" description="Disordered" evidence="4">
    <location>
        <begin position="162"/>
        <end position="191"/>
    </location>
</feature>
<keyword evidence="2 3" id="KW-0040">ANK repeat</keyword>
<feature type="compositionally biased region" description="Pro residues" evidence="4">
    <location>
        <begin position="33"/>
        <end position="42"/>
    </location>
</feature>
<dbReference type="Pfam" id="PF08477">
    <property type="entry name" value="Roc"/>
    <property type="match status" value="1"/>
</dbReference>
<name>A0A1X7T876_AMPQE</name>
<dbReference type="STRING" id="400682.A0A1X7T876"/>
<feature type="compositionally biased region" description="Polar residues" evidence="4">
    <location>
        <begin position="309"/>
        <end position="325"/>
    </location>
</feature>
<dbReference type="PANTHER" id="PTHR24198">
    <property type="entry name" value="ANKYRIN REPEAT AND PROTEIN KINASE DOMAIN-CONTAINING PROTEIN"/>
    <property type="match status" value="1"/>
</dbReference>
<dbReference type="InterPro" id="IPR036770">
    <property type="entry name" value="Ankyrin_rpt-contain_sf"/>
</dbReference>
<proteinExistence type="predicted"/>
<feature type="compositionally biased region" description="Basic and acidic residues" evidence="4">
    <location>
        <begin position="255"/>
        <end position="264"/>
    </location>
</feature>
<feature type="region of interest" description="Disordered" evidence="4">
    <location>
        <begin position="1"/>
        <end position="77"/>
    </location>
</feature>
<dbReference type="InterPro" id="IPR027417">
    <property type="entry name" value="P-loop_NTPase"/>
</dbReference>
<dbReference type="SUPFAM" id="SSF48403">
    <property type="entry name" value="Ankyrin repeat"/>
    <property type="match status" value="1"/>
</dbReference>
<feature type="compositionally biased region" description="Polar residues" evidence="4">
    <location>
        <begin position="97"/>
        <end position="132"/>
    </location>
</feature>
<evidence type="ECO:0000256" key="3">
    <source>
        <dbReference type="PROSITE-ProRule" id="PRU00023"/>
    </source>
</evidence>